<dbReference type="EMBL" id="JACHVZ010000011">
    <property type="protein sequence ID" value="MBB2929830.1"/>
    <property type="molecule type" value="Genomic_DNA"/>
</dbReference>
<feature type="region of interest" description="Disordered" evidence="1">
    <location>
        <begin position="318"/>
        <end position="364"/>
    </location>
</feature>
<keyword evidence="2" id="KW-0472">Membrane</keyword>
<sequence length="603" mass="65973">MPVTSQEENIHFYDTHYDIIGQWLLRPGDKVMLGDKSNRRCRFCGKTPPEVTFKKVAHAIPESLGNKSIESAYECDTCNELFGNGIENDLGNWSKPTRTLVRIRGKSGVPTLKKGGDGQGWRVEFDQGILNVTAYENDPIFEVNEEDRKITFRLRRDAYTPVAVLKAFMKIGLTLMPDSEVANFQHLMAWVRCTDNSKPFADQCPVIYTFQPGPMPNDLIAALVLRRKSHVTDVPYAFLVLGYGNEVFQVPLPSKPHDEASNGKSLSILPFPVPGSPDPARYGIPKHGVLNLTGKEVVRGDIATMTMGYDTVAHRGHTESLQNEQSPSMPDQTPAQPTAENTVRALPPSHNKPDRGNGASEPKKQWIRSDRLAAWAIAISVFSLVATSVASYIAYVADKRAKLSDVAGAQAVVADLGDKVQLLAQDADLSGTFIGAFLDAEKKQPEAKDRIRSLEFDFIRRTKLPDLKLSPDKLAMLSHGGSDGAASTAATCATYRDELEADVEGLAAMNPNDWTLEQTTTLQVFPYRFHKLSGLCNQAEKGLSLLAPAGQSSEPLRGTLGELDAAREEEAQRKGAGFTATLQLAPTPDNPKLSISQTVKQGN</sequence>
<accession>A0ABR6FQX4</accession>
<feature type="domain" description="HNH endonuclease 5" evidence="3">
    <location>
        <begin position="41"/>
        <end position="91"/>
    </location>
</feature>
<dbReference type="RefSeq" id="WP_207786528.1">
    <property type="nucleotide sequence ID" value="NZ_JACHVZ010000011.1"/>
</dbReference>
<gene>
    <name evidence="4" type="ORF">FHX59_004272</name>
</gene>
<feature type="compositionally biased region" description="Basic and acidic residues" evidence="1">
    <location>
        <begin position="351"/>
        <end position="364"/>
    </location>
</feature>
<keyword evidence="5" id="KW-1185">Reference proteome</keyword>
<dbReference type="Pfam" id="PF14279">
    <property type="entry name" value="HNH_5"/>
    <property type="match status" value="1"/>
</dbReference>
<feature type="transmembrane region" description="Helical" evidence="2">
    <location>
        <begin position="372"/>
        <end position="395"/>
    </location>
</feature>
<name>A0ABR6FQX4_9BURK</name>
<dbReference type="InterPro" id="IPR029471">
    <property type="entry name" value="HNH_5"/>
</dbReference>
<evidence type="ECO:0000313" key="5">
    <source>
        <dbReference type="Proteomes" id="UP000533533"/>
    </source>
</evidence>
<evidence type="ECO:0000313" key="4">
    <source>
        <dbReference type="EMBL" id="MBB2929830.1"/>
    </source>
</evidence>
<comment type="caution">
    <text evidence="4">The sequence shown here is derived from an EMBL/GenBank/DDBJ whole genome shotgun (WGS) entry which is preliminary data.</text>
</comment>
<evidence type="ECO:0000259" key="3">
    <source>
        <dbReference type="Pfam" id="PF14279"/>
    </source>
</evidence>
<keyword evidence="2" id="KW-0812">Transmembrane</keyword>
<evidence type="ECO:0000256" key="2">
    <source>
        <dbReference type="SAM" id="Phobius"/>
    </source>
</evidence>
<protein>
    <recommendedName>
        <fullName evidence="3">HNH endonuclease 5 domain-containing protein</fullName>
    </recommendedName>
</protein>
<feature type="region of interest" description="Disordered" evidence="1">
    <location>
        <begin position="579"/>
        <end position="603"/>
    </location>
</feature>
<evidence type="ECO:0000256" key="1">
    <source>
        <dbReference type="SAM" id="MobiDB-lite"/>
    </source>
</evidence>
<dbReference type="Proteomes" id="UP000533533">
    <property type="component" value="Unassembled WGS sequence"/>
</dbReference>
<feature type="compositionally biased region" description="Polar residues" evidence="1">
    <location>
        <begin position="593"/>
        <end position="603"/>
    </location>
</feature>
<organism evidence="4 5">
    <name type="scientific">Paraburkholderia silvatlantica</name>
    <dbReference type="NCBI Taxonomy" id="321895"/>
    <lineage>
        <taxon>Bacteria</taxon>
        <taxon>Pseudomonadati</taxon>
        <taxon>Pseudomonadota</taxon>
        <taxon>Betaproteobacteria</taxon>
        <taxon>Burkholderiales</taxon>
        <taxon>Burkholderiaceae</taxon>
        <taxon>Paraburkholderia</taxon>
    </lineage>
</organism>
<reference evidence="4 5" key="1">
    <citation type="submission" date="2020-08" db="EMBL/GenBank/DDBJ databases">
        <title>Genomic Encyclopedia of Type Strains, Phase IV (KMG-V): Genome sequencing to study the core and pangenomes of soil and plant-associated prokaryotes.</title>
        <authorList>
            <person name="Whitman W."/>
        </authorList>
    </citation>
    <scope>NUCLEOTIDE SEQUENCE [LARGE SCALE GENOMIC DNA]</scope>
    <source>
        <strain evidence="4 5">SRMrh-85</strain>
    </source>
</reference>
<proteinExistence type="predicted"/>
<keyword evidence="2" id="KW-1133">Transmembrane helix</keyword>
<feature type="compositionally biased region" description="Polar residues" evidence="1">
    <location>
        <begin position="319"/>
        <end position="341"/>
    </location>
</feature>